<evidence type="ECO:0000256" key="1">
    <source>
        <dbReference type="SAM" id="Phobius"/>
    </source>
</evidence>
<evidence type="ECO:0000313" key="2">
    <source>
        <dbReference type="EMBL" id="KDC51624.1"/>
    </source>
</evidence>
<reference evidence="2 3" key="1">
    <citation type="submission" date="2014-04" db="EMBL/GenBank/DDBJ databases">
        <title>Pseudoalteromonas galatheae sp. nov., isolated from a deep-sea polychaete near Canal Concepcion, Chile.</title>
        <authorList>
            <person name="Machado H.R."/>
            <person name="Gram L."/>
            <person name="Vynne N.G."/>
        </authorList>
    </citation>
    <scope>NUCLEOTIDE SEQUENCE [LARGE SCALE GENOMIC DNA]</scope>
    <source>
        <strain evidence="2 3">KMM216</strain>
    </source>
</reference>
<organism evidence="2 3">
    <name type="scientific">Pseudoalteromonas fuliginea</name>
    <dbReference type="NCBI Taxonomy" id="1872678"/>
    <lineage>
        <taxon>Bacteria</taxon>
        <taxon>Pseudomonadati</taxon>
        <taxon>Pseudomonadota</taxon>
        <taxon>Gammaproteobacteria</taxon>
        <taxon>Alteromonadales</taxon>
        <taxon>Pseudoalteromonadaceae</taxon>
        <taxon>Pseudoalteromonas</taxon>
    </lineage>
</organism>
<dbReference type="RefSeq" id="WP_033029301.1">
    <property type="nucleotide sequence ID" value="NZ_JJNZ01000024.1"/>
</dbReference>
<gene>
    <name evidence="2" type="ORF">DC53_08635</name>
</gene>
<keyword evidence="1" id="KW-0472">Membrane</keyword>
<evidence type="ECO:0000313" key="3">
    <source>
        <dbReference type="Proteomes" id="UP000027154"/>
    </source>
</evidence>
<feature type="transmembrane region" description="Helical" evidence="1">
    <location>
        <begin position="309"/>
        <end position="331"/>
    </location>
</feature>
<comment type="caution">
    <text evidence="2">The sequence shown here is derived from an EMBL/GenBank/DDBJ whole genome shotgun (WGS) entry which is preliminary data.</text>
</comment>
<dbReference type="Proteomes" id="UP000027154">
    <property type="component" value="Unassembled WGS sequence"/>
</dbReference>
<keyword evidence="1" id="KW-0812">Transmembrane</keyword>
<dbReference type="AlphaFoldDB" id="A0ABD3YAL9"/>
<keyword evidence="1" id="KW-1133">Transmembrane helix</keyword>
<proteinExistence type="predicted"/>
<protein>
    <submittedName>
        <fullName evidence="2">Uncharacterized protein</fullName>
    </submittedName>
</protein>
<name>A0ABD3YAL9_9GAMM</name>
<accession>A0ABD3YAL9</accession>
<dbReference type="EMBL" id="JJNZ01000024">
    <property type="protein sequence ID" value="KDC51624.1"/>
    <property type="molecule type" value="Genomic_DNA"/>
</dbReference>
<sequence>MAKSLAFWLDGSNDSQPKEYDIELHFNFWSLKAKKPYSFGYKPISYLDIGVQIKSLENATKLDSISFYFPFEATNEDHPFKFELGKRVCESDELISAVFNCPIKATSPNETLSYKDIDFSSKKNDQPIRFFTELQTSIKIKKEADGCIVTFPILLFSNKLEAGRDGYFRFRIELNKSSKQNFMTIEKPSFKSVTNDHEVMEIVDFRVNETRNLPPSIRKKLEDTSYIKKIHFFLIQESRAEHKMSHSPYKRCRILENDLWSKYLDLDNEVNVYSNPLLIYHWFNKDDEGIDHFSAFSKFSSKPIRLQQVIAILLLSALIGIISGLTVNFFWQKVEKPVTCAKTVICSNYNQRSLNDLLFKDDRPTDKTRGVSNE</sequence>